<feature type="region of interest" description="Disordered" evidence="1">
    <location>
        <begin position="163"/>
        <end position="183"/>
    </location>
</feature>
<dbReference type="AlphaFoldDB" id="A0AAV7VKQ3"/>
<feature type="compositionally biased region" description="Polar residues" evidence="1">
    <location>
        <begin position="124"/>
        <end position="135"/>
    </location>
</feature>
<feature type="region of interest" description="Disordered" evidence="1">
    <location>
        <begin position="600"/>
        <end position="637"/>
    </location>
</feature>
<gene>
    <name evidence="2" type="ORF">NDU88_005004</name>
</gene>
<dbReference type="InterPro" id="IPR050462">
    <property type="entry name" value="Retroviral_Gag-Pol_poly"/>
</dbReference>
<comment type="caution">
    <text evidence="2">The sequence shown here is derived from an EMBL/GenBank/DDBJ whole genome shotgun (WGS) entry which is preliminary data.</text>
</comment>
<proteinExistence type="predicted"/>
<accession>A0AAV7VKQ3</accession>
<dbReference type="GO" id="GO:0003676">
    <property type="term" value="F:nucleic acid binding"/>
    <property type="evidence" value="ECO:0007669"/>
    <property type="project" value="InterPro"/>
</dbReference>
<evidence type="ECO:0000256" key="1">
    <source>
        <dbReference type="SAM" id="MobiDB-lite"/>
    </source>
</evidence>
<feature type="region of interest" description="Disordered" evidence="1">
    <location>
        <begin position="112"/>
        <end position="139"/>
    </location>
</feature>
<evidence type="ECO:0000313" key="2">
    <source>
        <dbReference type="EMBL" id="KAJ1201190.1"/>
    </source>
</evidence>
<reference evidence="2" key="1">
    <citation type="journal article" date="2022" name="bioRxiv">
        <title>Sequencing and chromosome-scale assembly of the giantPleurodeles waltlgenome.</title>
        <authorList>
            <person name="Brown T."/>
            <person name="Elewa A."/>
            <person name="Iarovenko S."/>
            <person name="Subramanian E."/>
            <person name="Araus A.J."/>
            <person name="Petzold A."/>
            <person name="Susuki M."/>
            <person name="Suzuki K.-i.T."/>
            <person name="Hayashi T."/>
            <person name="Toyoda A."/>
            <person name="Oliveira C."/>
            <person name="Osipova E."/>
            <person name="Leigh N.D."/>
            <person name="Simon A."/>
            <person name="Yun M.H."/>
        </authorList>
    </citation>
    <scope>NUCLEOTIDE SEQUENCE</scope>
    <source>
        <strain evidence="2">20211129_DDA</strain>
        <tissue evidence="2">Liver</tissue>
    </source>
</reference>
<name>A0AAV7VKQ3_PLEWA</name>
<feature type="region of interest" description="Disordered" evidence="1">
    <location>
        <begin position="668"/>
        <end position="720"/>
    </location>
</feature>
<dbReference type="GO" id="GO:0008270">
    <property type="term" value="F:zinc ion binding"/>
    <property type="evidence" value="ECO:0007669"/>
    <property type="project" value="InterPro"/>
</dbReference>
<dbReference type="InterPro" id="IPR036875">
    <property type="entry name" value="Znf_CCHC_sf"/>
</dbReference>
<dbReference type="Proteomes" id="UP001066276">
    <property type="component" value="Chromosome 2_1"/>
</dbReference>
<keyword evidence="3" id="KW-1185">Reference proteome</keyword>
<dbReference type="PANTHER" id="PTHR33166">
    <property type="entry name" value="GAG_P30 DOMAIN-CONTAINING PROTEIN"/>
    <property type="match status" value="1"/>
</dbReference>
<feature type="compositionally biased region" description="Basic and acidic residues" evidence="1">
    <location>
        <begin position="624"/>
        <end position="637"/>
    </location>
</feature>
<feature type="compositionally biased region" description="Basic and acidic residues" evidence="1">
    <location>
        <begin position="711"/>
        <end position="720"/>
    </location>
</feature>
<dbReference type="Gene3D" id="4.10.60.10">
    <property type="entry name" value="Zinc finger, CCHC-type"/>
    <property type="match status" value="1"/>
</dbReference>
<evidence type="ECO:0008006" key="4">
    <source>
        <dbReference type="Google" id="ProtNLM"/>
    </source>
</evidence>
<feature type="compositionally biased region" description="Basic and acidic residues" evidence="1">
    <location>
        <begin position="690"/>
        <end position="704"/>
    </location>
</feature>
<sequence length="720" mass="82634">MNHPAPLEGTPNKDMFTKYGLVAVAYSKLWHKYTKKDSESQWPLMGSFDDHKIETLEIALRSNKTTPTMLDSIGMWRKETTQRKKREEVKAEKELRKAAHLVARKLEEEIKERKEAKQKQESETSGQCPVRTPSTLYPELPSKQQANDELLLGPPIIYMPPPYAPSQPIVQHPQPPNASESSTRASVLMASAPAEPLVLNTTLAITLDDPETRKKDSARMNRLTEGERAGIDKVVRTLVERKESEEYVTDMYNSYADNHRRHFVVRLCYHTLNAYEDRYQDRGHEGLATLYRKVDIGEEGEGDVTDLFTRTLEVFRHLKQHRQTTKTETPIATEPQAGKADTKVPIKEAAPYWVPPRGQGTHDDINHQDAKGRVVYNWVYQPWDRQDILTFRKTLPDLRKNPTAFYTELDTALGSTIMTLADIDLFFGLCLPADVWKQIRKVDHAEPFGYTWVQLDTIDKQREPGQKPLKAILELPDKIVQKLKTLIPERKVDWSIVTACRQKPQEDVSEYFSRFETVFSDYSGQDMTTATGHHLFVQNYVKGLSQEVSQKLQTSESSWAASKPAAILQMAQYYEHQKNENDRASERKKKELKERVMIAQLQGVTIGREPPKGSYQPTAPRKLPPRDHAPTPYAGRRDLDENQCAFCKGFGHWKSQCPVLLGMNKNRDTRDIANSPRNRGQGRGYTNDTTNDRPDRPNTFDRPRQNQCQKSDYENTHDFA</sequence>
<dbReference type="SUPFAM" id="SSF57756">
    <property type="entry name" value="Retrovirus zinc finger-like domains"/>
    <property type="match status" value="1"/>
</dbReference>
<protein>
    <recommendedName>
        <fullName evidence="4">Gag protein</fullName>
    </recommendedName>
</protein>
<evidence type="ECO:0000313" key="3">
    <source>
        <dbReference type="Proteomes" id="UP001066276"/>
    </source>
</evidence>
<organism evidence="2 3">
    <name type="scientific">Pleurodeles waltl</name>
    <name type="common">Iberian ribbed newt</name>
    <dbReference type="NCBI Taxonomy" id="8319"/>
    <lineage>
        <taxon>Eukaryota</taxon>
        <taxon>Metazoa</taxon>
        <taxon>Chordata</taxon>
        <taxon>Craniata</taxon>
        <taxon>Vertebrata</taxon>
        <taxon>Euteleostomi</taxon>
        <taxon>Amphibia</taxon>
        <taxon>Batrachia</taxon>
        <taxon>Caudata</taxon>
        <taxon>Salamandroidea</taxon>
        <taxon>Salamandridae</taxon>
        <taxon>Pleurodelinae</taxon>
        <taxon>Pleurodeles</taxon>
    </lineage>
</organism>
<feature type="compositionally biased region" description="Basic and acidic residues" evidence="1">
    <location>
        <begin position="112"/>
        <end position="122"/>
    </location>
</feature>
<dbReference type="EMBL" id="JANPWB010000003">
    <property type="protein sequence ID" value="KAJ1201190.1"/>
    <property type="molecule type" value="Genomic_DNA"/>
</dbReference>